<dbReference type="RefSeq" id="WP_036790274.1">
    <property type="nucleotide sequence ID" value="NZ_JAUZMX010000002.1"/>
</dbReference>
<dbReference type="Gene3D" id="3.10.450.50">
    <property type="match status" value="1"/>
</dbReference>
<dbReference type="Pfam" id="PF12680">
    <property type="entry name" value="SnoaL_2"/>
    <property type="match status" value="1"/>
</dbReference>
<proteinExistence type="predicted"/>
<dbReference type="InterPro" id="IPR032710">
    <property type="entry name" value="NTF2-like_dom_sf"/>
</dbReference>
<comment type="caution">
    <text evidence="1">The sequence shown here is derived from an EMBL/GenBank/DDBJ whole genome shotgun (WGS) entry which is preliminary data.</text>
</comment>
<accession>A0A0B7JHS0</accession>
<dbReference type="AlphaFoldDB" id="A0A0B7JHS0"/>
<gene>
    <name evidence="1" type="ORF">C9J27_16300</name>
</gene>
<dbReference type="eggNOG" id="COG3631">
    <property type="taxonomic scope" value="Bacteria"/>
</dbReference>
<dbReference type="Proteomes" id="UP000241426">
    <property type="component" value="Unassembled WGS sequence"/>
</dbReference>
<reference evidence="1 2" key="1">
    <citation type="submission" date="2018-01" db="EMBL/GenBank/DDBJ databases">
        <title>Whole genome sequencing of Histamine producing bacteria.</title>
        <authorList>
            <person name="Butler K."/>
        </authorList>
    </citation>
    <scope>NUCLEOTIDE SEQUENCE [LARGE SCALE GENOMIC DNA]</scope>
    <source>
        <strain evidence="1 2">FS-7.2</strain>
    </source>
</reference>
<accession>A0A2T3KF70</accession>
<evidence type="ECO:0000313" key="1">
    <source>
        <dbReference type="EMBL" id="PSU96503.1"/>
    </source>
</evidence>
<protein>
    <submittedName>
        <fullName evidence="1">Nuclear transport factor 2 family protein</fullName>
    </submittedName>
</protein>
<name>A0A0B7JHS0_9GAMM</name>
<dbReference type="InterPro" id="IPR037401">
    <property type="entry name" value="SnoaL-like"/>
</dbReference>
<evidence type="ECO:0000313" key="2">
    <source>
        <dbReference type="Proteomes" id="UP000241426"/>
    </source>
</evidence>
<organism evidence="1 2">
    <name type="scientific">Photobacterium kishitanii</name>
    <dbReference type="NCBI Taxonomy" id="318456"/>
    <lineage>
        <taxon>Bacteria</taxon>
        <taxon>Pseudomonadati</taxon>
        <taxon>Pseudomonadota</taxon>
        <taxon>Gammaproteobacteria</taxon>
        <taxon>Vibrionales</taxon>
        <taxon>Vibrionaceae</taxon>
        <taxon>Photobacterium</taxon>
    </lineage>
</organism>
<dbReference type="SUPFAM" id="SSF54427">
    <property type="entry name" value="NTF2-like"/>
    <property type="match status" value="1"/>
</dbReference>
<dbReference type="GeneID" id="29946406"/>
<sequence length="145" mass="16751">MVTTNNMVINTFIEVYCQLNKDNLLLLDDIYHSDIVFEDPAHKIIGLAALHQYFGTLYRNINECTFVINQAVVEDNHAFLQWTMRFSHPRLQQGKQRTLEGCTQLTIGQQRIIYHRDFFDLGAMLYEGLPVIGGVIKHIKARLGQ</sequence>
<dbReference type="EMBL" id="PYNF01000015">
    <property type="protein sequence ID" value="PSU96503.1"/>
    <property type="molecule type" value="Genomic_DNA"/>
</dbReference>